<comment type="similarity">
    <text evidence="4">Belongs to the eukaryotic/archaeal RNase P protein component 4 family.</text>
</comment>
<evidence type="ECO:0000256" key="1">
    <source>
        <dbReference type="ARBA" id="ARBA00022694"/>
    </source>
</evidence>
<evidence type="ECO:0000256" key="4">
    <source>
        <dbReference type="ARBA" id="ARBA00038402"/>
    </source>
</evidence>
<sequence length="209" mass="22443">MAKGDAAKQKSVPNKHLHSRISYLYQAATYLANQSLGHAGQKEDEAAGQVPRDAMEVDSNTAEVSAAHLVEPGANALPPGLPFYYAYHLQSVSMKSQIQLSQNVKHSICKRCSAILIPGSTSSSKIENSSRGGKKPWADVLVIECNVCGAQKRFPIGAKRQPRKGERAKVEKEKSASTITISGVTGTMGKENRTSITPLVETIGLETPK</sequence>
<organism evidence="5 6">
    <name type="scientific">Neofusicoccum ribis</name>
    <dbReference type="NCBI Taxonomy" id="45134"/>
    <lineage>
        <taxon>Eukaryota</taxon>
        <taxon>Fungi</taxon>
        <taxon>Dikarya</taxon>
        <taxon>Ascomycota</taxon>
        <taxon>Pezizomycotina</taxon>
        <taxon>Dothideomycetes</taxon>
        <taxon>Dothideomycetes incertae sedis</taxon>
        <taxon>Botryosphaeriales</taxon>
        <taxon>Botryosphaeriaceae</taxon>
        <taxon>Neofusicoccum</taxon>
    </lineage>
</organism>
<dbReference type="Pfam" id="PF04032">
    <property type="entry name" value="Rpr2"/>
    <property type="match status" value="1"/>
</dbReference>
<dbReference type="Gene3D" id="6.20.50.20">
    <property type="match status" value="1"/>
</dbReference>
<keyword evidence="2" id="KW-0479">Metal-binding</keyword>
<keyword evidence="6" id="KW-1185">Reference proteome</keyword>
<dbReference type="PANTHER" id="PTHR14742:SF0">
    <property type="entry name" value="RIBONUCLEASE P PROTEIN SUBUNIT P21"/>
    <property type="match status" value="1"/>
</dbReference>
<dbReference type="EMBL" id="JAJVDC020000080">
    <property type="protein sequence ID" value="KAL1626728.1"/>
    <property type="molecule type" value="Genomic_DNA"/>
</dbReference>
<reference evidence="5 6" key="1">
    <citation type="submission" date="2024-02" db="EMBL/GenBank/DDBJ databases">
        <title>De novo assembly and annotation of 12 fungi associated with fruit tree decline syndrome in Ontario, Canada.</title>
        <authorList>
            <person name="Sulman M."/>
            <person name="Ellouze W."/>
            <person name="Ilyukhin E."/>
        </authorList>
    </citation>
    <scope>NUCLEOTIDE SEQUENCE [LARGE SCALE GENOMIC DNA]</scope>
    <source>
        <strain evidence="5 6">M1-105</strain>
    </source>
</reference>
<name>A0ABR3SPZ3_9PEZI</name>
<keyword evidence="3" id="KW-0862">Zinc</keyword>
<evidence type="ECO:0008006" key="7">
    <source>
        <dbReference type="Google" id="ProtNLM"/>
    </source>
</evidence>
<dbReference type="InterPro" id="IPR007175">
    <property type="entry name" value="Rpr2/Snm1/Rpp21"/>
</dbReference>
<evidence type="ECO:0000313" key="6">
    <source>
        <dbReference type="Proteomes" id="UP001521116"/>
    </source>
</evidence>
<evidence type="ECO:0000313" key="5">
    <source>
        <dbReference type="EMBL" id="KAL1626728.1"/>
    </source>
</evidence>
<accession>A0ABR3SPZ3</accession>
<evidence type="ECO:0000256" key="2">
    <source>
        <dbReference type="ARBA" id="ARBA00022723"/>
    </source>
</evidence>
<protein>
    <recommendedName>
        <fullName evidence="7">Rpr2-domain-containing protein</fullName>
    </recommendedName>
</protein>
<comment type="caution">
    <text evidence="5">The sequence shown here is derived from an EMBL/GenBank/DDBJ whole genome shotgun (WGS) entry which is preliminary data.</text>
</comment>
<keyword evidence="1" id="KW-0819">tRNA processing</keyword>
<evidence type="ECO:0000256" key="3">
    <source>
        <dbReference type="ARBA" id="ARBA00022833"/>
    </source>
</evidence>
<gene>
    <name evidence="5" type="ORF">SLS56_006721</name>
</gene>
<dbReference type="Proteomes" id="UP001521116">
    <property type="component" value="Unassembled WGS sequence"/>
</dbReference>
<proteinExistence type="inferred from homology"/>
<dbReference type="PANTHER" id="PTHR14742">
    <property type="entry name" value="RIBONUCLEASE P SUBUNIT P21"/>
    <property type="match status" value="1"/>
</dbReference>